<evidence type="ECO:0000256" key="1">
    <source>
        <dbReference type="ARBA" id="ARBA00013860"/>
    </source>
</evidence>
<sequence>MGMFLGSHHNRIDAKGRVSVPASFRSVLKAQAQPGEAFVILRPSHLHPCIEGWTASGFATLAAPLAEYDPFSEDHEDLAASLYADAWPLDSDREGRILLPEALRQHAELQNEAAFMGLGRVFQIWEPAAAAARRQEARARARTLTARRRAPAEAGEA</sequence>
<dbReference type="InterPro" id="IPR007159">
    <property type="entry name" value="SpoVT-AbrB_dom"/>
</dbReference>
<keyword evidence="3" id="KW-0677">Repeat</keyword>
<gene>
    <name evidence="7 9" type="primary">mraZ</name>
    <name evidence="9" type="ORF">E3202_02355</name>
</gene>
<comment type="subcellular location">
    <subcellularLocation>
        <location evidence="7">Cytoplasm</location>
        <location evidence="7">Nucleoid</location>
    </subcellularLocation>
</comment>
<dbReference type="Gene3D" id="3.40.1550.20">
    <property type="entry name" value="Transcriptional regulator MraZ domain"/>
    <property type="match status" value="1"/>
</dbReference>
<keyword evidence="2 7" id="KW-0963">Cytoplasm</keyword>
<evidence type="ECO:0000256" key="5">
    <source>
        <dbReference type="ARBA" id="ARBA00023125"/>
    </source>
</evidence>
<evidence type="ECO:0000256" key="7">
    <source>
        <dbReference type="HAMAP-Rule" id="MF_01008"/>
    </source>
</evidence>
<dbReference type="InterPro" id="IPR035644">
    <property type="entry name" value="MraZ_C"/>
</dbReference>
<dbReference type="InterPro" id="IPR020603">
    <property type="entry name" value="MraZ_dom"/>
</dbReference>
<dbReference type="OrthoDB" id="9807753at2"/>
<feature type="domain" description="SpoVT-AbrB" evidence="8">
    <location>
        <begin position="86"/>
        <end position="129"/>
    </location>
</feature>
<dbReference type="RefSeq" id="WP_141450762.1">
    <property type="nucleotide sequence ID" value="NZ_CP038143.1"/>
</dbReference>
<dbReference type="PANTHER" id="PTHR34701">
    <property type="entry name" value="TRANSCRIPTIONAL REGULATOR MRAZ"/>
    <property type="match status" value="1"/>
</dbReference>
<proteinExistence type="inferred from homology"/>
<dbReference type="CDD" id="cd16320">
    <property type="entry name" value="MraZ_N"/>
    <property type="match status" value="1"/>
</dbReference>
<dbReference type="HAMAP" id="MF_01008">
    <property type="entry name" value="MraZ"/>
    <property type="match status" value="1"/>
</dbReference>
<organism evidence="9 10">
    <name type="scientific">Oecophyllibacter saccharovorans</name>
    <dbReference type="NCBI Taxonomy" id="2558360"/>
    <lineage>
        <taxon>Bacteria</taxon>
        <taxon>Pseudomonadati</taxon>
        <taxon>Pseudomonadota</taxon>
        <taxon>Alphaproteobacteria</taxon>
        <taxon>Acetobacterales</taxon>
        <taxon>Acetobacteraceae</taxon>
        <taxon>Oecophyllibacter</taxon>
    </lineage>
</organism>
<dbReference type="AlphaFoldDB" id="A0A506UR23"/>
<feature type="domain" description="SpoVT-AbrB" evidence="8">
    <location>
        <begin position="7"/>
        <end position="57"/>
    </location>
</feature>
<dbReference type="PROSITE" id="PS51740">
    <property type="entry name" value="SPOVT_ABRB"/>
    <property type="match status" value="2"/>
</dbReference>
<evidence type="ECO:0000256" key="2">
    <source>
        <dbReference type="ARBA" id="ARBA00022490"/>
    </source>
</evidence>
<evidence type="ECO:0000313" key="10">
    <source>
        <dbReference type="Proteomes" id="UP000315037"/>
    </source>
</evidence>
<name>A0A506UR23_9PROT</name>
<keyword evidence="6 7" id="KW-0804">Transcription</keyword>
<accession>A0A506UR23</accession>
<dbReference type="Pfam" id="PF02381">
    <property type="entry name" value="MraZ"/>
    <property type="match status" value="2"/>
</dbReference>
<dbReference type="GO" id="GO:0009295">
    <property type="term" value="C:nucleoid"/>
    <property type="evidence" value="ECO:0007669"/>
    <property type="project" value="UniProtKB-SubCell"/>
</dbReference>
<dbReference type="CDD" id="cd16321">
    <property type="entry name" value="MraZ_C"/>
    <property type="match status" value="1"/>
</dbReference>
<protein>
    <recommendedName>
        <fullName evidence="1 7">Transcriptional regulator MraZ</fullName>
    </recommendedName>
</protein>
<reference evidence="9 10" key="1">
    <citation type="submission" date="2019-03" db="EMBL/GenBank/DDBJ databases">
        <title>The complete genome sequence of Neokomagataea sp. Jb2 NBRC113641.</title>
        <authorList>
            <person name="Chua K.-O."/>
            <person name="Chan K.-G."/>
            <person name="See-Too W.-S."/>
        </authorList>
    </citation>
    <scope>NUCLEOTIDE SEQUENCE [LARGE SCALE GENOMIC DNA]</scope>
    <source>
        <strain evidence="9 10">Jb2</strain>
    </source>
</reference>
<evidence type="ECO:0000256" key="6">
    <source>
        <dbReference type="ARBA" id="ARBA00023163"/>
    </source>
</evidence>
<dbReference type="SUPFAM" id="SSF89447">
    <property type="entry name" value="AbrB/MazE/MraZ-like"/>
    <property type="match status" value="1"/>
</dbReference>
<evidence type="ECO:0000256" key="3">
    <source>
        <dbReference type="ARBA" id="ARBA00022737"/>
    </source>
</evidence>
<evidence type="ECO:0000259" key="8">
    <source>
        <dbReference type="PROSITE" id="PS51740"/>
    </source>
</evidence>
<dbReference type="EMBL" id="SORZ01000001">
    <property type="protein sequence ID" value="TPW35798.1"/>
    <property type="molecule type" value="Genomic_DNA"/>
</dbReference>
<dbReference type="GO" id="GO:0003700">
    <property type="term" value="F:DNA-binding transcription factor activity"/>
    <property type="evidence" value="ECO:0007669"/>
    <property type="project" value="UniProtKB-UniRule"/>
</dbReference>
<dbReference type="GO" id="GO:0005737">
    <property type="term" value="C:cytoplasm"/>
    <property type="evidence" value="ECO:0007669"/>
    <property type="project" value="UniProtKB-UniRule"/>
</dbReference>
<dbReference type="GO" id="GO:2000143">
    <property type="term" value="P:negative regulation of DNA-templated transcription initiation"/>
    <property type="evidence" value="ECO:0007669"/>
    <property type="project" value="TreeGrafter"/>
</dbReference>
<comment type="subunit">
    <text evidence="7">Forms oligomers.</text>
</comment>
<dbReference type="InterPro" id="IPR037914">
    <property type="entry name" value="SpoVT-AbrB_sf"/>
</dbReference>
<keyword evidence="5 7" id="KW-0238">DNA-binding</keyword>
<comment type="caution">
    <text evidence="9">The sequence shown here is derived from an EMBL/GenBank/DDBJ whole genome shotgun (WGS) entry which is preliminary data.</text>
</comment>
<dbReference type="InterPro" id="IPR035642">
    <property type="entry name" value="MraZ_N"/>
</dbReference>
<dbReference type="NCBIfam" id="NF001477">
    <property type="entry name" value="PRK00326.2-4"/>
    <property type="match status" value="1"/>
</dbReference>
<dbReference type="InterPro" id="IPR038619">
    <property type="entry name" value="MraZ_sf"/>
</dbReference>
<evidence type="ECO:0000256" key="4">
    <source>
        <dbReference type="ARBA" id="ARBA00023015"/>
    </source>
</evidence>
<dbReference type="PANTHER" id="PTHR34701:SF1">
    <property type="entry name" value="TRANSCRIPTIONAL REGULATOR MRAZ"/>
    <property type="match status" value="1"/>
</dbReference>
<comment type="similarity">
    <text evidence="7">Belongs to the MraZ family.</text>
</comment>
<dbReference type="GO" id="GO:0000976">
    <property type="term" value="F:transcription cis-regulatory region binding"/>
    <property type="evidence" value="ECO:0007669"/>
    <property type="project" value="TreeGrafter"/>
</dbReference>
<dbReference type="InterPro" id="IPR003444">
    <property type="entry name" value="MraZ"/>
</dbReference>
<dbReference type="Proteomes" id="UP000315037">
    <property type="component" value="Unassembled WGS sequence"/>
</dbReference>
<keyword evidence="4 7" id="KW-0805">Transcription regulation</keyword>
<evidence type="ECO:0000313" key="9">
    <source>
        <dbReference type="EMBL" id="TPW35798.1"/>
    </source>
</evidence>
<keyword evidence="10" id="KW-1185">Reference proteome</keyword>